<dbReference type="Proteomes" id="UP000050277">
    <property type="component" value="Unassembled WGS sequence"/>
</dbReference>
<comment type="caution">
    <text evidence="1">The sequence shown here is derived from an EMBL/GenBank/DDBJ whole genome shotgun (WGS) entry which is preliminary data.</text>
</comment>
<protein>
    <recommendedName>
        <fullName evidence="3">Lipoprotein</fullName>
    </recommendedName>
</protein>
<dbReference type="RefSeq" id="WP_054532537.1">
    <property type="nucleotide sequence ID" value="NZ_LGKP01000003.1"/>
</dbReference>
<proteinExistence type="predicted"/>
<evidence type="ECO:0000313" key="1">
    <source>
        <dbReference type="EMBL" id="KPL91946.1"/>
    </source>
</evidence>
<dbReference type="AlphaFoldDB" id="A0A0N8GTF4"/>
<dbReference type="OrthoDB" id="9824557at2"/>
<keyword evidence="2" id="KW-1185">Reference proteome</keyword>
<sequence>MRRFDWMMLLVLMVGCSGSSDRKLPSPIISEDGASVTVFPDYIAIVVPGYELTCFTNSILSIQTAAGWQPLEDFIMQPHYLDDKFKFVVGMCDLVGCGKIDHTHPLAVNLPLYEYVGERKHLSDLTGGIEMLPAYRTVYPTQLVKIDVPYFLDVACTQQQTYTATMDLSQ</sequence>
<accession>A0A0N8GTF4</accession>
<evidence type="ECO:0000313" key="2">
    <source>
        <dbReference type="Proteomes" id="UP000050277"/>
    </source>
</evidence>
<organism evidence="1 2">
    <name type="scientific">Herpetosiphon geysericola</name>
    <dbReference type="NCBI Taxonomy" id="70996"/>
    <lineage>
        <taxon>Bacteria</taxon>
        <taxon>Bacillati</taxon>
        <taxon>Chloroflexota</taxon>
        <taxon>Chloroflexia</taxon>
        <taxon>Herpetosiphonales</taxon>
        <taxon>Herpetosiphonaceae</taxon>
        <taxon>Herpetosiphon</taxon>
    </lineage>
</organism>
<dbReference type="PROSITE" id="PS51257">
    <property type="entry name" value="PROKAR_LIPOPROTEIN"/>
    <property type="match status" value="1"/>
</dbReference>
<name>A0A0N8GTF4_9CHLR</name>
<gene>
    <name evidence="1" type="ORF">SE18_00940</name>
</gene>
<reference evidence="1 2" key="1">
    <citation type="submission" date="2015-07" db="EMBL/GenBank/DDBJ databases">
        <title>Whole genome sequence of Herpetosiphon geysericola DSM 7119.</title>
        <authorList>
            <person name="Hemp J."/>
            <person name="Ward L.M."/>
            <person name="Pace L.A."/>
            <person name="Fischer W.W."/>
        </authorList>
    </citation>
    <scope>NUCLEOTIDE SEQUENCE [LARGE SCALE GENOMIC DNA]</scope>
    <source>
        <strain evidence="1 2">DSM 7119</strain>
    </source>
</reference>
<dbReference type="EMBL" id="LGKP01000003">
    <property type="protein sequence ID" value="KPL91946.1"/>
    <property type="molecule type" value="Genomic_DNA"/>
</dbReference>
<evidence type="ECO:0008006" key="3">
    <source>
        <dbReference type="Google" id="ProtNLM"/>
    </source>
</evidence>